<gene>
    <name evidence="9" type="ORF">C3Y92_10355</name>
</gene>
<feature type="coiled-coil region" evidence="7">
    <location>
        <begin position="32"/>
        <end position="59"/>
    </location>
</feature>
<evidence type="ECO:0000256" key="7">
    <source>
        <dbReference type="SAM" id="Coils"/>
    </source>
</evidence>
<evidence type="ECO:0000256" key="2">
    <source>
        <dbReference type="ARBA" id="ARBA00022618"/>
    </source>
</evidence>
<dbReference type="GO" id="GO:0043093">
    <property type="term" value="P:FtsZ-dependent cytokinesis"/>
    <property type="evidence" value="ECO:0007669"/>
    <property type="project" value="TreeGrafter"/>
</dbReference>
<keyword evidence="3" id="KW-0812">Transmembrane</keyword>
<keyword evidence="1" id="KW-1003">Cell membrane</keyword>
<keyword evidence="7" id="KW-0175">Coiled coil</keyword>
<dbReference type="InterPro" id="IPR007060">
    <property type="entry name" value="FtsL/DivIC"/>
</dbReference>
<evidence type="ECO:0000256" key="4">
    <source>
        <dbReference type="ARBA" id="ARBA00022989"/>
    </source>
</evidence>
<keyword evidence="4" id="KW-1133">Transmembrane helix</keyword>
<dbReference type="PANTHER" id="PTHR37485:SF1">
    <property type="entry name" value="CELL DIVISION PROTEIN FTSB"/>
    <property type="match status" value="1"/>
</dbReference>
<feature type="region of interest" description="Disordered" evidence="8">
    <location>
        <begin position="90"/>
        <end position="112"/>
    </location>
</feature>
<keyword evidence="5" id="KW-0472">Membrane</keyword>
<keyword evidence="6" id="KW-0131">Cell cycle</keyword>
<name>A0A4P6HKW3_9BACT</name>
<dbReference type="PANTHER" id="PTHR37485">
    <property type="entry name" value="CELL DIVISION PROTEIN FTSB"/>
    <property type="match status" value="1"/>
</dbReference>
<evidence type="ECO:0000313" key="10">
    <source>
        <dbReference type="Proteomes" id="UP000293296"/>
    </source>
</evidence>
<dbReference type="OrthoDB" id="5471911at2"/>
<protein>
    <submittedName>
        <fullName evidence="9">Septum formation initiator family protein</fullName>
    </submittedName>
</protein>
<evidence type="ECO:0000256" key="1">
    <source>
        <dbReference type="ARBA" id="ARBA00022475"/>
    </source>
</evidence>
<evidence type="ECO:0000256" key="8">
    <source>
        <dbReference type="SAM" id="MobiDB-lite"/>
    </source>
</evidence>
<evidence type="ECO:0000256" key="3">
    <source>
        <dbReference type="ARBA" id="ARBA00022692"/>
    </source>
</evidence>
<evidence type="ECO:0000256" key="5">
    <source>
        <dbReference type="ARBA" id="ARBA00023136"/>
    </source>
</evidence>
<dbReference type="RefSeq" id="WP_015860836.1">
    <property type="nucleotide sequence ID" value="NZ_CP026538.1"/>
</dbReference>
<reference evidence="9 10" key="1">
    <citation type="submission" date="2018-02" db="EMBL/GenBank/DDBJ databases">
        <title>Genome sequence of Desulfovibrio carbinolicus DSM 3852.</title>
        <authorList>
            <person name="Wilbanks E."/>
            <person name="Skennerton C.T."/>
            <person name="Orphan V.J."/>
        </authorList>
    </citation>
    <scope>NUCLEOTIDE SEQUENCE [LARGE SCALE GENOMIC DNA]</scope>
    <source>
        <strain evidence="9 10">DSM 3852</strain>
    </source>
</reference>
<dbReference type="InterPro" id="IPR023081">
    <property type="entry name" value="Cell_div_FtsB"/>
</dbReference>
<keyword evidence="2" id="KW-0132">Cell division</keyword>
<keyword evidence="10" id="KW-1185">Reference proteome</keyword>
<dbReference type="KEGG" id="dcb:C3Y92_10355"/>
<organism evidence="9 10">
    <name type="scientific">Solidesulfovibrio carbinolicus</name>
    <dbReference type="NCBI Taxonomy" id="296842"/>
    <lineage>
        <taxon>Bacteria</taxon>
        <taxon>Pseudomonadati</taxon>
        <taxon>Thermodesulfobacteriota</taxon>
        <taxon>Desulfovibrionia</taxon>
        <taxon>Desulfovibrionales</taxon>
        <taxon>Desulfovibrionaceae</taxon>
        <taxon>Solidesulfovibrio</taxon>
    </lineage>
</organism>
<accession>A0A4P6HKW3</accession>
<dbReference type="Proteomes" id="UP000293296">
    <property type="component" value="Chromosome"/>
</dbReference>
<feature type="compositionally biased region" description="Basic and acidic residues" evidence="8">
    <location>
        <begin position="95"/>
        <end position="112"/>
    </location>
</feature>
<dbReference type="GO" id="GO:0030428">
    <property type="term" value="C:cell septum"/>
    <property type="evidence" value="ECO:0007669"/>
    <property type="project" value="TreeGrafter"/>
</dbReference>
<proteinExistence type="predicted"/>
<evidence type="ECO:0000313" key="9">
    <source>
        <dbReference type="EMBL" id="QAZ67605.1"/>
    </source>
</evidence>
<dbReference type="EMBL" id="CP026538">
    <property type="protein sequence ID" value="QAZ67605.1"/>
    <property type="molecule type" value="Genomic_DNA"/>
</dbReference>
<evidence type="ECO:0000256" key="6">
    <source>
        <dbReference type="ARBA" id="ARBA00023306"/>
    </source>
</evidence>
<dbReference type="Pfam" id="PF04977">
    <property type="entry name" value="DivIC"/>
    <property type="match status" value="1"/>
</dbReference>
<dbReference type="AlphaFoldDB" id="A0A4P6HKW3"/>
<sequence>MIWRRFLLTALIFFNVFLLYNLIWSDNGIFAYLELKSRHEQLKQRLEAVNDKSLDLSQEIRWLKTDQAFTEKMARSQMNYLKDNEILYQFPKDPPAAKEPERDKEGKRADAQ</sequence>